<keyword evidence="1" id="KW-0805">Transcription regulation</keyword>
<keyword evidence="3" id="KW-0804">Transcription</keyword>
<reference evidence="7" key="1">
    <citation type="journal article" date="2019" name="Int. J. Syst. Evol. Microbiol.">
        <title>The Global Catalogue of Microorganisms (GCM) 10K type strain sequencing project: providing services to taxonomists for standard genome sequencing and annotation.</title>
        <authorList>
            <consortium name="The Broad Institute Genomics Platform"/>
            <consortium name="The Broad Institute Genome Sequencing Center for Infectious Disease"/>
            <person name="Wu L."/>
            <person name="Ma J."/>
        </authorList>
    </citation>
    <scope>NUCLEOTIDE SEQUENCE [LARGE SCALE GENOMIC DNA]</scope>
    <source>
        <strain evidence="7">KCTC 12907</strain>
    </source>
</reference>
<evidence type="ECO:0000313" key="7">
    <source>
        <dbReference type="Proteomes" id="UP001596378"/>
    </source>
</evidence>
<proteinExistence type="predicted"/>
<dbReference type="SUPFAM" id="SSF46689">
    <property type="entry name" value="Homeodomain-like"/>
    <property type="match status" value="2"/>
</dbReference>
<evidence type="ECO:0000256" key="1">
    <source>
        <dbReference type="ARBA" id="ARBA00023015"/>
    </source>
</evidence>
<dbReference type="PANTHER" id="PTHR43280">
    <property type="entry name" value="ARAC-FAMILY TRANSCRIPTIONAL REGULATOR"/>
    <property type="match status" value="1"/>
</dbReference>
<keyword evidence="7" id="KW-1185">Reference proteome</keyword>
<dbReference type="InterPro" id="IPR018060">
    <property type="entry name" value="HTH_AraC"/>
</dbReference>
<dbReference type="InterPro" id="IPR018062">
    <property type="entry name" value="HTH_AraC-typ_CS"/>
</dbReference>
<comment type="caution">
    <text evidence="6">The sequence shown here is derived from an EMBL/GenBank/DDBJ whole genome shotgun (WGS) entry which is preliminary data.</text>
</comment>
<name>A0ABW2F878_9BACL</name>
<organism evidence="6 7">
    <name type="scientific">Cohnella cellulosilytica</name>
    <dbReference type="NCBI Taxonomy" id="986710"/>
    <lineage>
        <taxon>Bacteria</taxon>
        <taxon>Bacillati</taxon>
        <taxon>Bacillota</taxon>
        <taxon>Bacilli</taxon>
        <taxon>Bacillales</taxon>
        <taxon>Paenibacillaceae</taxon>
        <taxon>Cohnella</taxon>
    </lineage>
</organism>
<evidence type="ECO:0000256" key="2">
    <source>
        <dbReference type="ARBA" id="ARBA00023125"/>
    </source>
</evidence>
<protein>
    <submittedName>
        <fullName evidence="6">Helix-turn-helix domain-containing protein</fullName>
    </submittedName>
</protein>
<dbReference type="PROSITE" id="PS01124">
    <property type="entry name" value="HTH_ARAC_FAMILY_2"/>
    <property type="match status" value="1"/>
</dbReference>
<evidence type="ECO:0000259" key="5">
    <source>
        <dbReference type="PROSITE" id="PS01124"/>
    </source>
</evidence>
<dbReference type="Proteomes" id="UP001596378">
    <property type="component" value="Unassembled WGS sequence"/>
</dbReference>
<dbReference type="Pfam" id="PF17853">
    <property type="entry name" value="GGDEF_2"/>
    <property type="match status" value="1"/>
</dbReference>
<keyword evidence="2" id="KW-0238">DNA-binding</keyword>
<dbReference type="Pfam" id="PF12833">
    <property type="entry name" value="HTH_18"/>
    <property type="match status" value="1"/>
</dbReference>
<dbReference type="EMBL" id="JBHTAI010000004">
    <property type="protein sequence ID" value="MFC7148294.1"/>
    <property type="molecule type" value="Genomic_DNA"/>
</dbReference>
<dbReference type="SMART" id="SM00342">
    <property type="entry name" value="HTH_ARAC"/>
    <property type="match status" value="1"/>
</dbReference>
<keyword evidence="4" id="KW-0472">Membrane</keyword>
<dbReference type="InterPro" id="IPR041522">
    <property type="entry name" value="CdaR_GGDEF"/>
</dbReference>
<dbReference type="PANTHER" id="PTHR43280:SF10">
    <property type="entry name" value="REGULATORY PROTEIN POCR"/>
    <property type="match status" value="1"/>
</dbReference>
<sequence length="761" mass="87814">MKIGTRTLSYLQKLVLFGFVLSALPTTIIGGYSYYKSSVDARAKAVEMNLQTIRQTHARVEQIVGITDRFMLQFLTSPLAYSSLNSKMALEEFQTLRDLKDELFRMQIFDLGIADMTFVNLENGWFVNNSGKRDLPELSPEHPYVRFGQKPANSFWGYSGDFSGSTASCELQLVKKLPIYSLQPTGLLIADIPCSYIKTVASQIVTDGYFFIVDEENRLLTSNYENATRMMEPDFFRSVVPQNQDRSLSGIESVYIDKEKYLLTYQTSQYNRWTYIKATPFKRIDSESRAIGWATVYLVLGMLAICLSLIALGTRRLYYPISRLYQTLSNILYTTESVRSKNEINVIQSGVTRLLDYRIQLNADLEAQKPKLKDYFSLKLVNGGMNKTEIAEKLSQYGHSLAWRQFAVFAIDIDTLEGTAYKSSDQHLLMFAINNIVSEIVPPPHRLNPVLTDQAQITIIADSEGDADGFNALIDGYAEKIRQTTREYLKLKISIGVSRVYERIEETPNAYREGLEALKYRIRHGQEAILYIDELEPKTRGKFEYPEQSGSNLLDTVKFGDERAVVEALDLFIGDLFREERYPRDYQIMLSQLLYHLTTKVPGIEECFGEWHKDGQSVYDQLFELTTKPEIEAWLRDRVIKPIVRYNESKKTDQSAKISQDIIKMIHERYDTDLSLEFCAEQLNYHPNYIRRVFRQQTGVNFSDYLTSYRMAKVKKWLAETDMRISEIAEKVNYQNSQNLIRSFRKIEGMTPGAYRTKVRK</sequence>
<dbReference type="PROSITE" id="PS00041">
    <property type="entry name" value="HTH_ARAC_FAMILY_1"/>
    <property type="match status" value="1"/>
</dbReference>
<evidence type="ECO:0000256" key="4">
    <source>
        <dbReference type="SAM" id="Phobius"/>
    </source>
</evidence>
<dbReference type="InterPro" id="IPR009057">
    <property type="entry name" value="Homeodomain-like_sf"/>
</dbReference>
<keyword evidence="4" id="KW-1133">Transmembrane helix</keyword>
<dbReference type="RefSeq" id="WP_378045453.1">
    <property type="nucleotide sequence ID" value="NZ_JBHMDN010000007.1"/>
</dbReference>
<evidence type="ECO:0000313" key="6">
    <source>
        <dbReference type="EMBL" id="MFC7148294.1"/>
    </source>
</evidence>
<feature type="domain" description="HTH araC/xylS-type" evidence="5">
    <location>
        <begin position="660"/>
        <end position="758"/>
    </location>
</feature>
<feature type="transmembrane region" description="Helical" evidence="4">
    <location>
        <begin position="14"/>
        <end position="35"/>
    </location>
</feature>
<keyword evidence="4" id="KW-0812">Transmembrane</keyword>
<accession>A0ABW2F878</accession>
<feature type="transmembrane region" description="Helical" evidence="4">
    <location>
        <begin position="290"/>
        <end position="313"/>
    </location>
</feature>
<dbReference type="Gene3D" id="1.10.10.60">
    <property type="entry name" value="Homeodomain-like"/>
    <property type="match status" value="2"/>
</dbReference>
<gene>
    <name evidence="6" type="ORF">ACFQMJ_07085</name>
</gene>
<evidence type="ECO:0000256" key="3">
    <source>
        <dbReference type="ARBA" id="ARBA00023163"/>
    </source>
</evidence>